<accession>A0A0C5JCC4</accession>
<proteinExistence type="predicted"/>
<organism evidence="1 2">
    <name type="scientific">Rugosibacter aromaticivorans</name>
    <dbReference type="NCBI Taxonomy" id="1565605"/>
    <lineage>
        <taxon>Bacteria</taxon>
        <taxon>Pseudomonadati</taxon>
        <taxon>Pseudomonadota</taxon>
        <taxon>Betaproteobacteria</taxon>
        <taxon>Nitrosomonadales</taxon>
        <taxon>Sterolibacteriaceae</taxon>
        <taxon>Rugosibacter</taxon>
    </lineage>
</organism>
<protein>
    <recommendedName>
        <fullName evidence="3">DUF4157 domain-containing protein</fullName>
    </recommendedName>
</protein>
<evidence type="ECO:0000313" key="2">
    <source>
        <dbReference type="Proteomes" id="UP000061603"/>
    </source>
</evidence>
<evidence type="ECO:0000313" key="1">
    <source>
        <dbReference type="EMBL" id="AJP49429.1"/>
    </source>
</evidence>
<dbReference type="AlphaFoldDB" id="A0A0C5JCC4"/>
<dbReference type="STRING" id="1565605.PG1C_05035"/>
<dbReference type="KEGG" id="rbu:PG1C_05035"/>
<dbReference type="Proteomes" id="UP000061603">
    <property type="component" value="Chromosome"/>
</dbReference>
<sequence length="150" mass="16398">MMNLRAALPVLIPKAVQWAETHSRLILGSGRPLSEHESQVARAVGVTSPELIRVLDVSKLPMPEDPILYQAAVATGMLGPNMVGLTLGHGIYIGHGHCTLRLISHELRHVYQYEQAGSITAFLGVYLEQIVTSGYQNAPVEIDARNHEAR</sequence>
<reference evidence="1 2" key="1">
    <citation type="journal article" date="2015" name="Genome Announc.">
        <title>Complete Genome Sequence of a Novel Bacterium within the Family Rhodocyclaceae That Degrades Polycyclic Aromatic Hydrocarbons.</title>
        <authorList>
            <person name="Singleton D.R."/>
            <person name="Dickey A.N."/>
            <person name="Scholl E.H."/>
            <person name="Wright F.A."/>
            <person name="Aitken M.D."/>
        </authorList>
    </citation>
    <scope>NUCLEOTIDE SEQUENCE [LARGE SCALE GENOMIC DNA]</scope>
    <source>
        <strain evidence="2">PG1-Ca6</strain>
    </source>
</reference>
<dbReference type="EMBL" id="CP010554">
    <property type="protein sequence ID" value="AJP49429.1"/>
    <property type="molecule type" value="Genomic_DNA"/>
</dbReference>
<name>A0A0C5JCC4_9PROT</name>
<keyword evidence="2" id="KW-1185">Reference proteome</keyword>
<dbReference type="HOGENOM" id="CLU_118469_0_0_4"/>
<gene>
    <name evidence="1" type="ORF">PG1C_05035</name>
</gene>
<evidence type="ECO:0008006" key="3">
    <source>
        <dbReference type="Google" id="ProtNLM"/>
    </source>
</evidence>